<reference evidence="2" key="1">
    <citation type="submission" date="2022-06" db="EMBL/GenBank/DDBJ databases">
        <title>Ornithinimicrobium HY1793.</title>
        <authorList>
            <person name="Huang Y."/>
        </authorList>
    </citation>
    <scope>NUCLEOTIDE SEQUENCE</scope>
    <source>
        <strain evidence="2">HY1793</strain>
    </source>
</reference>
<name>A0ABY4YRC5_9MICO</name>
<keyword evidence="2" id="KW-0315">Glutamine amidotransferase</keyword>
<proteinExistence type="predicted"/>
<feature type="domain" description="Putative glutamine amidotransferase" evidence="1">
    <location>
        <begin position="2"/>
        <end position="244"/>
    </location>
</feature>
<accession>A0ABY4YRC5</accession>
<dbReference type="InterPro" id="IPR029062">
    <property type="entry name" value="Class_I_gatase-like"/>
</dbReference>
<sequence>MRVLLAGESWVVHETHHKGFDHFNSTVFDTGADAFIAAAKEQGIEVEQMYGHDVPAKFPRTAEALSAYDVIIISDIGYNSFVLTPETWKGGQRSDNSLEALAQWTRDGGGLMMAGGYLSFQGINAIANFGRSPIADVLPISMIPGDDRVEVPQGAAVSETGAEHELAGLCAGAPELLGYNEIVAREDAVVQATVGEDVLLATREVGTGRSLAWASDIGPHWCPQEFLDWDGFAPLVGGMLRWLAGEPVNTSAR</sequence>
<dbReference type="CDD" id="cd03143">
    <property type="entry name" value="A4_beta-galactosidase_middle_domain"/>
    <property type="match status" value="1"/>
</dbReference>
<dbReference type="Pfam" id="PF07090">
    <property type="entry name" value="GATase1_like"/>
    <property type="match status" value="1"/>
</dbReference>
<evidence type="ECO:0000313" key="3">
    <source>
        <dbReference type="Proteomes" id="UP001056455"/>
    </source>
</evidence>
<dbReference type="RefSeq" id="WP_252592057.1">
    <property type="nucleotide sequence ID" value="NZ_CP099489.1"/>
</dbReference>
<dbReference type="EMBL" id="CP099489">
    <property type="protein sequence ID" value="USQ79142.1"/>
    <property type="molecule type" value="Genomic_DNA"/>
</dbReference>
<organism evidence="2 3">
    <name type="scientific">Ornithinimicrobium faecis</name>
    <dbReference type="NCBI Taxonomy" id="2934158"/>
    <lineage>
        <taxon>Bacteria</taxon>
        <taxon>Bacillati</taxon>
        <taxon>Actinomycetota</taxon>
        <taxon>Actinomycetes</taxon>
        <taxon>Micrococcales</taxon>
        <taxon>Ornithinimicrobiaceae</taxon>
        <taxon>Ornithinimicrobium</taxon>
    </lineage>
</organism>
<dbReference type="PANTHER" id="PTHR37947:SF1">
    <property type="entry name" value="BLL2462 PROTEIN"/>
    <property type="match status" value="1"/>
</dbReference>
<dbReference type="InterPro" id="IPR010768">
    <property type="entry name" value="GATase1-like"/>
</dbReference>
<dbReference type="SUPFAM" id="SSF52317">
    <property type="entry name" value="Class I glutamine amidotransferase-like"/>
    <property type="match status" value="1"/>
</dbReference>
<protein>
    <submittedName>
        <fullName evidence="2">Glutamine amidotransferase</fullName>
    </submittedName>
</protein>
<evidence type="ECO:0000313" key="2">
    <source>
        <dbReference type="EMBL" id="USQ79142.1"/>
    </source>
</evidence>
<dbReference type="Proteomes" id="UP001056455">
    <property type="component" value="Chromosome"/>
</dbReference>
<gene>
    <name evidence="2" type="ORF">NF556_16190</name>
</gene>
<dbReference type="PANTHER" id="PTHR37947">
    <property type="entry name" value="BLL2462 PROTEIN"/>
    <property type="match status" value="1"/>
</dbReference>
<dbReference type="Gene3D" id="3.40.50.880">
    <property type="match status" value="1"/>
</dbReference>
<keyword evidence="3" id="KW-1185">Reference proteome</keyword>
<evidence type="ECO:0000259" key="1">
    <source>
        <dbReference type="Pfam" id="PF07090"/>
    </source>
</evidence>